<dbReference type="EMBL" id="CP084931">
    <property type="protein sequence ID" value="USI74758.1"/>
    <property type="molecule type" value="Genomic_DNA"/>
</dbReference>
<accession>A0ABY4XCR4</accession>
<reference evidence="1" key="1">
    <citation type="journal article" date="2022" name="Toxins">
        <title>Genomic Analysis of Sphingopyxis sp. USTB-05 for Biodegrading Cyanobacterial Hepatotoxins.</title>
        <authorList>
            <person name="Liu C."/>
            <person name="Xu Q."/>
            <person name="Zhao Z."/>
            <person name="Zhang H."/>
            <person name="Liu X."/>
            <person name="Yin C."/>
            <person name="Liu Y."/>
            <person name="Yan H."/>
        </authorList>
    </citation>
    <scope>NUCLEOTIDE SEQUENCE</scope>
    <source>
        <strain evidence="1">NBD5</strain>
    </source>
</reference>
<organism evidence="1 2">
    <name type="scientific">Sphingomonas morindae</name>
    <dbReference type="NCBI Taxonomy" id="1541170"/>
    <lineage>
        <taxon>Bacteria</taxon>
        <taxon>Pseudomonadati</taxon>
        <taxon>Pseudomonadota</taxon>
        <taxon>Alphaproteobacteria</taxon>
        <taxon>Sphingomonadales</taxon>
        <taxon>Sphingomonadaceae</taxon>
        <taxon>Sphingomonas</taxon>
    </lineage>
</organism>
<dbReference type="SUPFAM" id="SSF53474">
    <property type="entry name" value="alpha/beta-Hydrolases"/>
    <property type="match status" value="1"/>
</dbReference>
<dbReference type="InterPro" id="IPR029058">
    <property type="entry name" value="AB_hydrolase_fold"/>
</dbReference>
<dbReference type="Gene3D" id="3.40.50.1820">
    <property type="entry name" value="alpha/beta hydrolase"/>
    <property type="match status" value="1"/>
</dbReference>
<evidence type="ECO:0008006" key="3">
    <source>
        <dbReference type="Google" id="ProtNLM"/>
    </source>
</evidence>
<protein>
    <recommendedName>
        <fullName evidence="3">Esterase</fullName>
    </recommendedName>
</protein>
<evidence type="ECO:0000313" key="1">
    <source>
        <dbReference type="EMBL" id="USI74758.1"/>
    </source>
</evidence>
<gene>
    <name evidence="1" type="ORF">LHA26_18585</name>
</gene>
<dbReference type="Pfam" id="PF00756">
    <property type="entry name" value="Esterase"/>
    <property type="match status" value="1"/>
</dbReference>
<dbReference type="PANTHER" id="PTHR48098:SF3">
    <property type="entry name" value="IRON(III) ENTEROBACTIN ESTERASE"/>
    <property type="match status" value="1"/>
</dbReference>
<dbReference type="PANTHER" id="PTHR48098">
    <property type="entry name" value="ENTEROCHELIN ESTERASE-RELATED"/>
    <property type="match status" value="1"/>
</dbReference>
<keyword evidence="2" id="KW-1185">Reference proteome</keyword>
<sequence>MRSGARPDWMLLLGAGLIAAAPPPPIMERIAPPYRDAPEMAPRATAPRGVLRSFLMRSEESRLFPGIRQRDSEATRRRDPYGNRVAAPLADTSVPGPYRREVFVYIPAGYRPGVAAPLLVVQDGRDYAARVAAALDGLIAAHRVPPIVAVMIQSGGGDAQGSERGLEYDSVSPRYAEFVQQEVLPRVTRLYGVRFTDDPAGRATMGGSSGAAAAFTMAWFHPEWFGKVLSYSGTFVNQASPPDPATPHGAWDYAARLVPGQPRKPIRIWMEVGERDLHWQDPEETYHNWPLANARLVSALRARGYDVRALLAADAGHVDGDVIAQTLPDALAWLWRDYPRGAGA</sequence>
<dbReference type="Proteomes" id="UP001056937">
    <property type="component" value="Chromosome 2"/>
</dbReference>
<proteinExistence type="predicted"/>
<dbReference type="InterPro" id="IPR050583">
    <property type="entry name" value="Mycobacterial_A85_antigen"/>
</dbReference>
<dbReference type="InterPro" id="IPR000801">
    <property type="entry name" value="Esterase-like"/>
</dbReference>
<evidence type="ECO:0000313" key="2">
    <source>
        <dbReference type="Proteomes" id="UP001056937"/>
    </source>
</evidence>
<name>A0ABY4XCR4_9SPHN</name>
<dbReference type="RefSeq" id="WP_252168572.1">
    <property type="nucleotide sequence ID" value="NZ_CP084931.1"/>
</dbReference>